<proteinExistence type="predicted"/>
<gene>
    <name evidence="1" type="ORF">RB653_006335</name>
</gene>
<dbReference type="PANTHER" id="PTHR36197">
    <property type="entry name" value="LRAT DOMAIN-CONTAINING PROTEIN-RELATED"/>
    <property type="match status" value="1"/>
</dbReference>
<dbReference type="EMBL" id="JAVFKY010000001">
    <property type="protein sequence ID" value="KAK5584719.1"/>
    <property type="molecule type" value="Genomic_DNA"/>
</dbReference>
<comment type="caution">
    <text evidence="1">The sequence shown here is derived from an EMBL/GenBank/DDBJ whole genome shotgun (WGS) entry which is preliminary data.</text>
</comment>
<dbReference type="AlphaFoldDB" id="A0AAN7YTN1"/>
<evidence type="ECO:0000313" key="2">
    <source>
        <dbReference type="Proteomes" id="UP001344447"/>
    </source>
</evidence>
<protein>
    <submittedName>
        <fullName evidence="1">Uncharacterized protein</fullName>
    </submittedName>
</protein>
<reference evidence="1 2" key="1">
    <citation type="submission" date="2023-11" db="EMBL/GenBank/DDBJ databases">
        <title>Dfirmibasis_genome.</title>
        <authorList>
            <person name="Edelbroek B."/>
            <person name="Kjellin J."/>
            <person name="Jerlstrom-Hultqvist J."/>
            <person name="Soderbom F."/>
        </authorList>
    </citation>
    <scope>NUCLEOTIDE SEQUENCE [LARGE SCALE GENOMIC DNA]</scope>
    <source>
        <strain evidence="1 2">TNS-C-14</strain>
    </source>
</reference>
<sequence>MGNNHSRYEKLEIGTQCQSLKEINSEKVGDVYLILYSEILECESNELLTISNNNNNKEKPSSFLNDIHYTIVIDVAGESTIENGPMGLEIHIVLEKKTKKVQLCFERKTGENKCYQESSICLGKIENIYHKGYPLEWSFGLTRVIQSKWFQEFIKKGDMWSFETNCFTFSKFLVESFKFQNPYKLFWPH</sequence>
<dbReference type="Proteomes" id="UP001344447">
    <property type="component" value="Unassembled WGS sequence"/>
</dbReference>
<name>A0AAN7YTN1_9MYCE</name>
<evidence type="ECO:0000313" key="1">
    <source>
        <dbReference type="EMBL" id="KAK5584719.1"/>
    </source>
</evidence>
<accession>A0AAN7YTN1</accession>
<organism evidence="1 2">
    <name type="scientific">Dictyostelium firmibasis</name>
    <dbReference type="NCBI Taxonomy" id="79012"/>
    <lineage>
        <taxon>Eukaryota</taxon>
        <taxon>Amoebozoa</taxon>
        <taxon>Evosea</taxon>
        <taxon>Eumycetozoa</taxon>
        <taxon>Dictyostelia</taxon>
        <taxon>Dictyosteliales</taxon>
        <taxon>Dictyosteliaceae</taxon>
        <taxon>Dictyostelium</taxon>
    </lineage>
</organism>
<dbReference type="PANTHER" id="PTHR36197:SF2">
    <property type="entry name" value="LRAT DOMAIN-CONTAINING PROTEIN-RELATED"/>
    <property type="match status" value="1"/>
</dbReference>
<keyword evidence="2" id="KW-1185">Reference proteome</keyword>